<dbReference type="RefSeq" id="WP_354599252.1">
    <property type="nucleotide sequence ID" value="NZ_JBEWZI010000001.1"/>
</dbReference>
<keyword evidence="1" id="KW-0732">Signal</keyword>
<proteinExistence type="predicted"/>
<dbReference type="SUPFAM" id="SSF48695">
    <property type="entry name" value="Multiheme cytochromes"/>
    <property type="match status" value="1"/>
</dbReference>
<sequence>MRYALVILGGVLTASVAFADSGSKAPPNPLFQQECGSCHVPYPPRLLDESSWRKLMDGLDKHFGSDASLDAISRSAIEAHVLANASRRERLGVDGKPTLRITQTAWYQRKHDEIGSAVWRRPSIKTAANCAACHREAEQGIFNEHQVRIPK</sequence>
<name>A0ABV2THX1_9RHOO</name>
<feature type="chain" id="PRO_5045924956" evidence="1">
    <location>
        <begin position="20"/>
        <end position="151"/>
    </location>
</feature>
<dbReference type="InterPro" id="IPR036280">
    <property type="entry name" value="Multihaem_cyt_sf"/>
</dbReference>
<evidence type="ECO:0000313" key="3">
    <source>
        <dbReference type="Proteomes" id="UP001549691"/>
    </source>
</evidence>
<keyword evidence="3" id="KW-1185">Reference proteome</keyword>
<evidence type="ECO:0000313" key="2">
    <source>
        <dbReference type="EMBL" id="MET7012793.1"/>
    </source>
</evidence>
<dbReference type="Pfam" id="PF09626">
    <property type="entry name" value="DHC"/>
    <property type="match status" value="1"/>
</dbReference>
<dbReference type="InterPro" id="IPR018588">
    <property type="entry name" value="Dihaem_cytochrome-c"/>
</dbReference>
<accession>A0ABV2THX1</accession>
<comment type="caution">
    <text evidence="2">The sequence shown here is derived from an EMBL/GenBank/DDBJ whole genome shotgun (WGS) entry which is preliminary data.</text>
</comment>
<dbReference type="Proteomes" id="UP001549691">
    <property type="component" value="Unassembled WGS sequence"/>
</dbReference>
<feature type="signal peptide" evidence="1">
    <location>
        <begin position="1"/>
        <end position="19"/>
    </location>
</feature>
<gene>
    <name evidence="2" type="ORF">ABXR19_01235</name>
</gene>
<dbReference type="EMBL" id="JBEWZI010000001">
    <property type="protein sequence ID" value="MET7012793.1"/>
    <property type="molecule type" value="Genomic_DNA"/>
</dbReference>
<protein>
    <submittedName>
        <fullName evidence="2">Cytochrome C</fullName>
    </submittedName>
</protein>
<organism evidence="2 3">
    <name type="scientific">Uliginosibacterium flavum</name>
    <dbReference type="NCBI Taxonomy" id="1396831"/>
    <lineage>
        <taxon>Bacteria</taxon>
        <taxon>Pseudomonadati</taxon>
        <taxon>Pseudomonadota</taxon>
        <taxon>Betaproteobacteria</taxon>
        <taxon>Rhodocyclales</taxon>
        <taxon>Zoogloeaceae</taxon>
        <taxon>Uliginosibacterium</taxon>
    </lineage>
</organism>
<reference evidence="2 3" key="1">
    <citation type="submission" date="2024-07" db="EMBL/GenBank/DDBJ databases">
        <title>Uliginosibacterium flavum JJ3220;KACC:17644.</title>
        <authorList>
            <person name="Kim M.K."/>
        </authorList>
    </citation>
    <scope>NUCLEOTIDE SEQUENCE [LARGE SCALE GENOMIC DNA]</scope>
    <source>
        <strain evidence="2 3">KACC:17644</strain>
    </source>
</reference>
<evidence type="ECO:0000256" key="1">
    <source>
        <dbReference type="SAM" id="SignalP"/>
    </source>
</evidence>